<evidence type="ECO:0000256" key="1">
    <source>
        <dbReference type="PROSITE-ProRule" id="PRU00042"/>
    </source>
</evidence>
<dbReference type="InterPro" id="IPR044303">
    <property type="entry name" value="ZAT1/4/9"/>
</dbReference>
<keyword evidence="1" id="KW-0863">Zinc-finger</keyword>
<dbReference type="PROSITE" id="PS50157">
    <property type="entry name" value="ZINC_FINGER_C2H2_2"/>
    <property type="match status" value="2"/>
</dbReference>
<evidence type="ECO:0000313" key="4">
    <source>
        <dbReference type="EMBL" id="KAK7250507.1"/>
    </source>
</evidence>
<dbReference type="PROSITE" id="PS00028">
    <property type="entry name" value="ZINC_FINGER_C2H2_1"/>
    <property type="match status" value="2"/>
</dbReference>
<dbReference type="Proteomes" id="UP001372338">
    <property type="component" value="Unassembled WGS sequence"/>
</dbReference>
<evidence type="ECO:0000259" key="3">
    <source>
        <dbReference type="PROSITE" id="PS50157"/>
    </source>
</evidence>
<keyword evidence="1" id="KW-0479">Metal-binding</keyword>
<sequence length="185" mass="20682">MENRNNCKICDKSFSSGKALGGHMRSHMAMLRVPQKLEVGNHVPKEMNSISETLQEEVAAETLIMISKDTWPEIKEIKIPRNSRDDGLVQTLSRVNFKCTLCSRVFNSSQALGGHKSSHNKRKNLMQEGGDSEENGYKKVHYRVTNGKSNFDKIGGEFATDQNFLTSSEDEEASPIEILTSSSED</sequence>
<feature type="domain" description="C2H2-type" evidence="3">
    <location>
        <begin position="5"/>
        <end position="27"/>
    </location>
</feature>
<dbReference type="SMART" id="SM00355">
    <property type="entry name" value="ZnF_C2H2"/>
    <property type="match status" value="2"/>
</dbReference>
<dbReference type="AlphaFoldDB" id="A0AAN9HSQ8"/>
<protein>
    <recommendedName>
        <fullName evidence="3">C2H2-type domain-containing protein</fullName>
    </recommendedName>
</protein>
<dbReference type="InterPro" id="IPR036236">
    <property type="entry name" value="Znf_C2H2_sf"/>
</dbReference>
<evidence type="ECO:0000256" key="2">
    <source>
        <dbReference type="SAM" id="MobiDB-lite"/>
    </source>
</evidence>
<dbReference type="PANTHER" id="PTHR46326:SF10">
    <property type="entry name" value="C2H2 AND C2HC ZINC FINGER PROTEIN"/>
    <property type="match status" value="1"/>
</dbReference>
<dbReference type="EMBL" id="JAYWIO010000007">
    <property type="protein sequence ID" value="KAK7250507.1"/>
    <property type="molecule type" value="Genomic_DNA"/>
</dbReference>
<reference evidence="4 5" key="1">
    <citation type="submission" date="2024-01" db="EMBL/GenBank/DDBJ databases">
        <title>The genomes of 5 underutilized Papilionoideae crops provide insights into root nodulation and disease resistanc.</title>
        <authorList>
            <person name="Yuan L."/>
        </authorList>
    </citation>
    <scope>NUCLEOTIDE SEQUENCE [LARGE SCALE GENOMIC DNA]</scope>
    <source>
        <strain evidence="4">ZHUSHIDOU_FW_LH</strain>
        <tissue evidence="4">Leaf</tissue>
    </source>
</reference>
<dbReference type="GO" id="GO:0006355">
    <property type="term" value="P:regulation of DNA-templated transcription"/>
    <property type="evidence" value="ECO:0007669"/>
    <property type="project" value="InterPro"/>
</dbReference>
<keyword evidence="1" id="KW-0862">Zinc</keyword>
<proteinExistence type="predicted"/>
<evidence type="ECO:0000313" key="5">
    <source>
        <dbReference type="Proteomes" id="UP001372338"/>
    </source>
</evidence>
<dbReference type="SUPFAM" id="SSF57667">
    <property type="entry name" value="beta-beta-alpha zinc fingers"/>
    <property type="match status" value="1"/>
</dbReference>
<dbReference type="Pfam" id="PF13912">
    <property type="entry name" value="zf-C2H2_6"/>
    <property type="match status" value="2"/>
</dbReference>
<accession>A0AAN9HSQ8</accession>
<feature type="region of interest" description="Disordered" evidence="2">
    <location>
        <begin position="112"/>
        <end position="134"/>
    </location>
</feature>
<organism evidence="4 5">
    <name type="scientific">Crotalaria pallida</name>
    <name type="common">Smooth rattlebox</name>
    <name type="synonym">Crotalaria striata</name>
    <dbReference type="NCBI Taxonomy" id="3830"/>
    <lineage>
        <taxon>Eukaryota</taxon>
        <taxon>Viridiplantae</taxon>
        <taxon>Streptophyta</taxon>
        <taxon>Embryophyta</taxon>
        <taxon>Tracheophyta</taxon>
        <taxon>Spermatophyta</taxon>
        <taxon>Magnoliopsida</taxon>
        <taxon>eudicotyledons</taxon>
        <taxon>Gunneridae</taxon>
        <taxon>Pentapetalae</taxon>
        <taxon>rosids</taxon>
        <taxon>fabids</taxon>
        <taxon>Fabales</taxon>
        <taxon>Fabaceae</taxon>
        <taxon>Papilionoideae</taxon>
        <taxon>50 kb inversion clade</taxon>
        <taxon>genistoids sensu lato</taxon>
        <taxon>core genistoids</taxon>
        <taxon>Crotalarieae</taxon>
        <taxon>Crotalaria</taxon>
    </lineage>
</organism>
<keyword evidence="5" id="KW-1185">Reference proteome</keyword>
<gene>
    <name evidence="4" type="ORF">RIF29_32986</name>
</gene>
<dbReference type="PANTHER" id="PTHR46326">
    <property type="entry name" value="ZINC FINGER PROTEIN ZAT1-RELATED"/>
    <property type="match status" value="1"/>
</dbReference>
<name>A0AAN9HSQ8_CROPI</name>
<feature type="region of interest" description="Disordered" evidence="2">
    <location>
        <begin position="162"/>
        <end position="185"/>
    </location>
</feature>
<dbReference type="InterPro" id="IPR013087">
    <property type="entry name" value="Znf_C2H2_type"/>
</dbReference>
<comment type="caution">
    <text evidence="4">The sequence shown here is derived from an EMBL/GenBank/DDBJ whole genome shotgun (WGS) entry which is preliminary data.</text>
</comment>
<feature type="domain" description="C2H2-type" evidence="3">
    <location>
        <begin position="97"/>
        <end position="124"/>
    </location>
</feature>
<dbReference type="GO" id="GO:0008270">
    <property type="term" value="F:zinc ion binding"/>
    <property type="evidence" value="ECO:0007669"/>
    <property type="project" value="UniProtKB-KW"/>
</dbReference>
<dbReference type="Gene3D" id="3.30.160.60">
    <property type="entry name" value="Classic Zinc Finger"/>
    <property type="match status" value="1"/>
</dbReference>